<feature type="compositionally biased region" description="Pro residues" evidence="1">
    <location>
        <begin position="1"/>
        <end position="13"/>
    </location>
</feature>
<gene>
    <name evidence="2" type="ORF">NEMVEDRAFT_v1g131544</name>
</gene>
<dbReference type="Proteomes" id="UP000001593">
    <property type="component" value="Unassembled WGS sequence"/>
</dbReference>
<feature type="non-terminal residue" evidence="2">
    <location>
        <position position="1"/>
    </location>
</feature>
<keyword evidence="3" id="KW-1185">Reference proteome</keyword>
<sequence length="85" mass="9240">PLHPRLPKSPNPSPSGFQLHPPPCIHDDQNPPIPPPLISNCIHPLASTMTKIPQPPPFPMPIPLLPGYKIFLHIPDSVPVQCSGQ</sequence>
<name>A7STT4_NEMVE</name>
<dbReference type="HOGENOM" id="CLU_2519053_0_0_1"/>
<dbReference type="AlphaFoldDB" id="A7STT4"/>
<dbReference type="EMBL" id="DS469802">
    <property type="protein sequence ID" value="EDO32865.1"/>
    <property type="molecule type" value="Genomic_DNA"/>
</dbReference>
<proteinExistence type="predicted"/>
<reference evidence="2 3" key="1">
    <citation type="journal article" date="2007" name="Science">
        <title>Sea anemone genome reveals ancestral eumetazoan gene repertoire and genomic organization.</title>
        <authorList>
            <person name="Putnam N.H."/>
            <person name="Srivastava M."/>
            <person name="Hellsten U."/>
            <person name="Dirks B."/>
            <person name="Chapman J."/>
            <person name="Salamov A."/>
            <person name="Terry A."/>
            <person name="Shapiro H."/>
            <person name="Lindquist E."/>
            <person name="Kapitonov V.V."/>
            <person name="Jurka J."/>
            <person name="Genikhovich G."/>
            <person name="Grigoriev I.V."/>
            <person name="Lucas S.M."/>
            <person name="Steele R.E."/>
            <person name="Finnerty J.R."/>
            <person name="Technau U."/>
            <person name="Martindale M.Q."/>
            <person name="Rokhsar D.S."/>
        </authorList>
    </citation>
    <scope>NUCLEOTIDE SEQUENCE [LARGE SCALE GENOMIC DNA]</scope>
    <source>
        <strain evidence="3">CH2 X CH6</strain>
    </source>
</reference>
<evidence type="ECO:0000313" key="2">
    <source>
        <dbReference type="EMBL" id="EDO32865.1"/>
    </source>
</evidence>
<evidence type="ECO:0000256" key="1">
    <source>
        <dbReference type="SAM" id="MobiDB-lite"/>
    </source>
</evidence>
<accession>A7STT4</accession>
<dbReference type="InParanoid" id="A7STT4"/>
<protein>
    <submittedName>
        <fullName evidence="2">Uncharacterized protein</fullName>
    </submittedName>
</protein>
<organism evidence="2 3">
    <name type="scientific">Nematostella vectensis</name>
    <name type="common">Starlet sea anemone</name>
    <dbReference type="NCBI Taxonomy" id="45351"/>
    <lineage>
        <taxon>Eukaryota</taxon>
        <taxon>Metazoa</taxon>
        <taxon>Cnidaria</taxon>
        <taxon>Anthozoa</taxon>
        <taxon>Hexacorallia</taxon>
        <taxon>Actiniaria</taxon>
        <taxon>Edwardsiidae</taxon>
        <taxon>Nematostella</taxon>
    </lineage>
</organism>
<feature type="region of interest" description="Disordered" evidence="1">
    <location>
        <begin position="1"/>
        <end position="32"/>
    </location>
</feature>
<evidence type="ECO:0000313" key="3">
    <source>
        <dbReference type="Proteomes" id="UP000001593"/>
    </source>
</evidence>